<comment type="caution">
    <text evidence="5">The sequence shown here is derived from an EMBL/GenBank/DDBJ whole genome shotgun (WGS) entry which is preliminary data.</text>
</comment>
<dbReference type="RefSeq" id="WP_107430975.1">
    <property type="nucleotide sequence ID" value="NZ_JBIRWF010000022.1"/>
</dbReference>
<sequence length="433" mass="45640">MFRKDAVANATTNTGGSRGAGVPGVSRRAVTASAVAAAALLVTGGGGGGSAVARPGERQAAGPTLRLPAPTGPYPIGTTELHLVDRARKDPWDPAIPVREVMVTVFYPARTVHGYPRAPQMSVGAAREIIDPLLHPELPKAGVDWAATPTHAHTGAPARAGRRPVLLYSPGGGDPRTMGTTTAEELASHGYAVVTVDHPGDASEVAFPCRAPWRPQVRHTVLRGDPRKDPAFFRALIATRIADVRFVLDRLGALAAGRNPDAEGRRLPEGLGRALDPRRVGVYGHSAGGTTAAEAMYEDRRIGAAVDLEGYLNHPPQAPGEEGELFPVARDGVDRPLLLLGTDGFRDGDIDRSWGAMLAHPGGRTRRLRIDDAAHWVFTDYAAMAPQLQAAGLMTARDRVKLVGGVDPAVSVPAVRGHLLSFFARHLPVRAAG</sequence>
<dbReference type="PROSITE" id="PS51318">
    <property type="entry name" value="TAT"/>
    <property type="match status" value="1"/>
</dbReference>
<evidence type="ECO:0000256" key="4">
    <source>
        <dbReference type="SAM" id="MobiDB-lite"/>
    </source>
</evidence>
<reference evidence="5" key="1">
    <citation type="submission" date="2021-03" db="EMBL/GenBank/DDBJ databases">
        <title>Streptomyces strains.</title>
        <authorList>
            <person name="Lund M.B."/>
            <person name="Toerring T."/>
        </authorList>
    </citation>
    <scope>NUCLEOTIDE SEQUENCE</scope>
    <source>
        <strain evidence="5">JCM 4242</strain>
    </source>
</reference>
<evidence type="ECO:0000313" key="5">
    <source>
        <dbReference type="EMBL" id="MBO0654165.1"/>
    </source>
</evidence>
<dbReference type="InterPro" id="IPR006311">
    <property type="entry name" value="TAT_signal"/>
</dbReference>
<keyword evidence="3" id="KW-0443">Lipid metabolism</keyword>
<evidence type="ECO:0000256" key="1">
    <source>
        <dbReference type="ARBA" id="ARBA00022801"/>
    </source>
</evidence>
<keyword evidence="1 5" id="KW-0378">Hydrolase</keyword>
<dbReference type="SUPFAM" id="SSF53474">
    <property type="entry name" value="alpha/beta-Hydrolases"/>
    <property type="match status" value="1"/>
</dbReference>
<dbReference type="InterPro" id="IPR029058">
    <property type="entry name" value="AB_hydrolase_fold"/>
</dbReference>
<dbReference type="Pfam" id="PF03403">
    <property type="entry name" value="PAF-AH_p_II"/>
    <property type="match status" value="1"/>
</dbReference>
<evidence type="ECO:0000256" key="2">
    <source>
        <dbReference type="ARBA" id="ARBA00022963"/>
    </source>
</evidence>
<dbReference type="Gene3D" id="3.40.50.1820">
    <property type="entry name" value="alpha/beta hydrolase"/>
    <property type="match status" value="1"/>
</dbReference>
<feature type="region of interest" description="Disordered" evidence="4">
    <location>
        <begin position="1"/>
        <end position="24"/>
    </location>
</feature>
<dbReference type="Proteomes" id="UP000664781">
    <property type="component" value="Unassembled WGS sequence"/>
</dbReference>
<protein>
    <submittedName>
        <fullName evidence="5">Alpha/beta hydrolase</fullName>
    </submittedName>
</protein>
<dbReference type="EMBL" id="JAFMOF010000002">
    <property type="protein sequence ID" value="MBO0654165.1"/>
    <property type="molecule type" value="Genomic_DNA"/>
</dbReference>
<evidence type="ECO:0000313" key="6">
    <source>
        <dbReference type="Proteomes" id="UP000664781"/>
    </source>
</evidence>
<dbReference type="GO" id="GO:0016042">
    <property type="term" value="P:lipid catabolic process"/>
    <property type="evidence" value="ECO:0007669"/>
    <property type="project" value="UniProtKB-KW"/>
</dbReference>
<dbReference type="PANTHER" id="PTHR10272:SF0">
    <property type="entry name" value="PLATELET-ACTIVATING FACTOR ACETYLHYDROLASE"/>
    <property type="match status" value="1"/>
</dbReference>
<dbReference type="GO" id="GO:0003847">
    <property type="term" value="F:1-alkyl-2-acetylglycerophosphocholine esterase activity"/>
    <property type="evidence" value="ECO:0007669"/>
    <property type="project" value="TreeGrafter"/>
</dbReference>
<proteinExistence type="predicted"/>
<feature type="region of interest" description="Disordered" evidence="4">
    <location>
        <begin position="46"/>
        <end position="74"/>
    </location>
</feature>
<name>A0A939JRC2_9ACTN</name>
<dbReference type="AlphaFoldDB" id="A0A939JRC2"/>
<organism evidence="5 6">
    <name type="scientific">Streptomyces triculaminicus</name>
    <dbReference type="NCBI Taxonomy" id="2816232"/>
    <lineage>
        <taxon>Bacteria</taxon>
        <taxon>Bacillati</taxon>
        <taxon>Actinomycetota</taxon>
        <taxon>Actinomycetes</taxon>
        <taxon>Kitasatosporales</taxon>
        <taxon>Streptomycetaceae</taxon>
        <taxon>Streptomyces</taxon>
    </lineage>
</organism>
<keyword evidence="6" id="KW-1185">Reference proteome</keyword>
<evidence type="ECO:0000256" key="3">
    <source>
        <dbReference type="ARBA" id="ARBA00023098"/>
    </source>
</evidence>
<dbReference type="PANTHER" id="PTHR10272">
    <property type="entry name" value="PLATELET-ACTIVATING FACTOR ACETYLHYDROLASE"/>
    <property type="match status" value="1"/>
</dbReference>
<gene>
    <name evidence="5" type="ORF">J1792_15710</name>
</gene>
<keyword evidence="2" id="KW-0442">Lipid degradation</keyword>
<accession>A0A939JRC2</accession>